<keyword evidence="3 6" id="KW-0713">Self-incompatibility</keyword>
<proteinExistence type="inferred from homology"/>
<comment type="caution">
    <text evidence="7">The sequence shown here is derived from an EMBL/GenBank/DDBJ whole genome shotgun (WGS) entry which is preliminary data.</text>
</comment>
<dbReference type="GO" id="GO:0060320">
    <property type="term" value="P:rejection of self pollen"/>
    <property type="evidence" value="ECO:0007669"/>
    <property type="project" value="UniProtKB-KW"/>
</dbReference>
<dbReference type="PANTHER" id="PTHR31232">
    <property type="match status" value="1"/>
</dbReference>
<keyword evidence="8" id="KW-1185">Reference proteome</keyword>
<keyword evidence="4 6" id="KW-0964">Secreted</keyword>
<comment type="subcellular location">
    <subcellularLocation>
        <location evidence="1 6">Secreted</location>
    </subcellularLocation>
</comment>
<accession>A0AAD4SSQ9</accession>
<keyword evidence="5" id="KW-0732">Signal</keyword>
<sequence>MARFYINHSLVSAKFLLVVSTMLFGFSSVTDGFGWYNKKTEVNLMNDLSPNTTLTFRCKSADDDLGERSLAFNDAWGWSFHINFFDTTLYWCNFWWVEENGKPRQEGFQIFKAKRDFKRCHYYCRHAIRPDGVYRYKGGVPYLLYKWPSV</sequence>
<name>A0AAD4SSQ9_9MAGN</name>
<organism evidence="7 8">
    <name type="scientific">Papaver atlanticum</name>
    <dbReference type="NCBI Taxonomy" id="357466"/>
    <lineage>
        <taxon>Eukaryota</taxon>
        <taxon>Viridiplantae</taxon>
        <taxon>Streptophyta</taxon>
        <taxon>Embryophyta</taxon>
        <taxon>Tracheophyta</taxon>
        <taxon>Spermatophyta</taxon>
        <taxon>Magnoliopsida</taxon>
        <taxon>Ranunculales</taxon>
        <taxon>Papaveraceae</taxon>
        <taxon>Papaveroideae</taxon>
        <taxon>Papaver</taxon>
    </lineage>
</organism>
<dbReference type="PANTHER" id="PTHR31232:SF155">
    <property type="entry name" value="PLANT SELF-INCOMPATIBILITY PROTEIN S1 FAMILY"/>
    <property type="match status" value="1"/>
</dbReference>
<comment type="similarity">
    <text evidence="2 6">Belongs to the plant self-incompatibility (S1) protein family.</text>
</comment>
<evidence type="ECO:0000313" key="8">
    <source>
        <dbReference type="Proteomes" id="UP001202328"/>
    </source>
</evidence>
<reference evidence="7" key="1">
    <citation type="submission" date="2022-04" db="EMBL/GenBank/DDBJ databases">
        <title>A functionally conserved STORR gene fusion in Papaver species that diverged 16.8 million years ago.</title>
        <authorList>
            <person name="Catania T."/>
        </authorList>
    </citation>
    <scope>NUCLEOTIDE SEQUENCE</scope>
    <source>
        <strain evidence="7">S-188037</strain>
    </source>
</reference>
<dbReference type="Pfam" id="PF05938">
    <property type="entry name" value="Self-incomp_S1"/>
    <property type="match status" value="1"/>
</dbReference>
<evidence type="ECO:0000256" key="3">
    <source>
        <dbReference type="ARBA" id="ARBA00022471"/>
    </source>
</evidence>
<evidence type="ECO:0000313" key="7">
    <source>
        <dbReference type="EMBL" id="KAI3921481.1"/>
    </source>
</evidence>
<dbReference type="GO" id="GO:0005576">
    <property type="term" value="C:extracellular region"/>
    <property type="evidence" value="ECO:0007669"/>
    <property type="project" value="UniProtKB-SubCell"/>
</dbReference>
<dbReference type="AlphaFoldDB" id="A0AAD4SSQ9"/>
<evidence type="ECO:0000256" key="2">
    <source>
        <dbReference type="ARBA" id="ARBA00005581"/>
    </source>
</evidence>
<protein>
    <recommendedName>
        <fullName evidence="6">S-protein homolog</fullName>
    </recommendedName>
</protein>
<evidence type="ECO:0000256" key="6">
    <source>
        <dbReference type="RuleBase" id="RU367044"/>
    </source>
</evidence>
<evidence type="ECO:0000256" key="1">
    <source>
        <dbReference type="ARBA" id="ARBA00004613"/>
    </source>
</evidence>
<dbReference type="Proteomes" id="UP001202328">
    <property type="component" value="Unassembled WGS sequence"/>
</dbReference>
<evidence type="ECO:0000256" key="4">
    <source>
        <dbReference type="ARBA" id="ARBA00022525"/>
    </source>
</evidence>
<evidence type="ECO:0000256" key="5">
    <source>
        <dbReference type="ARBA" id="ARBA00022729"/>
    </source>
</evidence>
<dbReference type="EMBL" id="JAJJMB010008687">
    <property type="protein sequence ID" value="KAI3921481.1"/>
    <property type="molecule type" value="Genomic_DNA"/>
</dbReference>
<dbReference type="InterPro" id="IPR010264">
    <property type="entry name" value="Self-incomp_S1"/>
</dbReference>
<gene>
    <name evidence="7" type="ORF">MKW98_013415</name>
</gene>